<keyword evidence="4" id="KW-0805">Transcription regulation</keyword>
<evidence type="ECO:0000256" key="9">
    <source>
        <dbReference type="SAM" id="MobiDB-lite"/>
    </source>
</evidence>
<feature type="compositionally biased region" description="Low complexity" evidence="9">
    <location>
        <begin position="239"/>
        <end position="270"/>
    </location>
</feature>
<keyword evidence="12" id="KW-1185">Reference proteome</keyword>
<dbReference type="Pfam" id="PF00439">
    <property type="entry name" value="Bromodomain"/>
    <property type="match status" value="2"/>
</dbReference>
<feature type="compositionally biased region" description="Low complexity" evidence="9">
    <location>
        <begin position="667"/>
        <end position="689"/>
    </location>
</feature>
<evidence type="ECO:0000256" key="1">
    <source>
        <dbReference type="ARBA" id="ARBA00004123"/>
    </source>
</evidence>
<dbReference type="InterPro" id="IPR001487">
    <property type="entry name" value="Bromodomain"/>
</dbReference>
<dbReference type="GO" id="GO:0006368">
    <property type="term" value="P:transcription elongation by RNA polymerase II"/>
    <property type="evidence" value="ECO:0007669"/>
    <property type="project" value="TreeGrafter"/>
</dbReference>
<evidence type="ECO:0000256" key="7">
    <source>
        <dbReference type="ARBA" id="ARBA00023242"/>
    </source>
</evidence>
<feature type="region of interest" description="Disordered" evidence="9">
    <location>
        <begin position="776"/>
        <end position="846"/>
    </location>
</feature>
<dbReference type="CDD" id="cd04369">
    <property type="entry name" value="Bromodomain"/>
    <property type="match status" value="2"/>
</dbReference>
<feature type="compositionally biased region" description="Low complexity" evidence="9">
    <location>
        <begin position="449"/>
        <end position="458"/>
    </location>
</feature>
<feature type="compositionally biased region" description="Low complexity" evidence="9">
    <location>
        <begin position="39"/>
        <end position="52"/>
    </location>
</feature>
<dbReference type="PANTHER" id="PTHR16062">
    <property type="entry name" value="SWI/SNF-RELATED"/>
    <property type="match status" value="1"/>
</dbReference>
<feature type="region of interest" description="Disordered" evidence="9">
    <location>
        <begin position="580"/>
        <end position="729"/>
    </location>
</feature>
<dbReference type="PROSITE" id="PS50014">
    <property type="entry name" value="BROMODOMAIN_2"/>
    <property type="match status" value="2"/>
</dbReference>
<evidence type="ECO:0000256" key="3">
    <source>
        <dbReference type="ARBA" id="ARBA00022853"/>
    </source>
</evidence>
<evidence type="ECO:0000313" key="12">
    <source>
        <dbReference type="Proteomes" id="UP000245946"/>
    </source>
</evidence>
<keyword evidence="7" id="KW-0539">Nucleus</keyword>
<feature type="region of interest" description="Disordered" evidence="9">
    <location>
        <begin position="1"/>
        <end position="64"/>
    </location>
</feature>
<dbReference type="SUPFAM" id="SSF47370">
    <property type="entry name" value="Bromodomain"/>
    <property type="match status" value="2"/>
</dbReference>
<feature type="compositionally biased region" description="Basic and acidic residues" evidence="9">
    <location>
        <begin position="28"/>
        <end position="37"/>
    </location>
</feature>
<feature type="compositionally biased region" description="Low complexity" evidence="9">
    <location>
        <begin position="1"/>
        <end position="27"/>
    </location>
</feature>
<keyword evidence="5 8" id="KW-0103">Bromodomain</keyword>
<evidence type="ECO:0000256" key="2">
    <source>
        <dbReference type="ARBA" id="ARBA00022737"/>
    </source>
</evidence>
<feature type="region of interest" description="Disordered" evidence="9">
    <location>
        <begin position="221"/>
        <end position="276"/>
    </location>
</feature>
<sequence length="891" mass="95276">MQRSSRAAAAAAAAASSSSDAASGSVDGARKRARPDELSSGGASEAAASSSSRGGGGVIAIREGDDKARPAEEVTQLGYALLDVVLNRIDPDDETLLALPFLELPSRTLYPDYYTTIRRPMCLHDIERRLEKRAYASFGEVRADCETVCGNAKRFNLRDSPIWLKARALHAVVKDTYVDLVKFGRASPSLGGPESPSQTRRVLEKAPGGLAAVRAANAVYESGDEDADAEGEDDEEAEQQQQISTAAQKKAPSSPAAAQQPASDPSSSQKKPFDFNAPRGKLLKNVLKSILKTLLTVKDENGTLLCEFFLELPSRVEYPDYYKVIEQPISIEEIEQKLNSKKYRNPHAMFSDLSLMVDNALRYNEDGSPVHTDAVNLRKYIETGAVPALLRDGFTLDPNDVRQSAIPPDRAAAPAKEGAAAAATSASPAPEPSKMKIRLTRKSTVPDLAAPSPAAAPASSPPIPAAHLSMPPPASTSLRPSASPRMSMRPSASPAHSPAPMSAQPQHRLSSAGAASPPQIHMAGAPMQPQQAQQMHPMPSPQQQQQQQQHQQQHPQQQHAAMAWQASQGAGYFAGEQSRMQIPPFRPNGAPVTPAPRQPVPAGAPQGNYAAYPRPPPQQMPYAHSPVPGASPSMPYAQLPQQQAPFNPAYASPRLQSARPPVPPQPQASAQPSRAPSASPLPGGARPPSFNGAGFATPAGMQQHPARPPGPRRLVGAPPNPLRPALVDGKRAAPSVASLTLEAGTRRWRLDNRETCAHALLLPAGCTQVRLRFRTSPPQASNGETSARTPTVLLNARVVQERSRRAKERADSEEEDSDVEPMDVDEADADGETDAEGEPDPDEEILLAPRAAVKAKDSSYRLQLRRGQNVLELLVPTGGAEERCRVFLTRP</sequence>
<dbReference type="GeneID" id="37272901"/>
<feature type="compositionally biased region" description="Low complexity" evidence="9">
    <location>
        <begin position="411"/>
        <end position="428"/>
    </location>
</feature>
<dbReference type="GO" id="GO:0016586">
    <property type="term" value="C:RSC-type complex"/>
    <property type="evidence" value="ECO:0007669"/>
    <property type="project" value="InterPro"/>
</dbReference>
<dbReference type="GO" id="GO:0006338">
    <property type="term" value="P:chromatin remodeling"/>
    <property type="evidence" value="ECO:0007669"/>
    <property type="project" value="InterPro"/>
</dbReference>
<protein>
    <submittedName>
        <fullName evidence="11">Bromodomain-domain-containing protein</fullName>
    </submittedName>
</protein>
<feature type="compositionally biased region" description="Polar residues" evidence="9">
    <location>
        <begin position="776"/>
        <end position="789"/>
    </location>
</feature>
<keyword evidence="2" id="KW-0677">Repeat</keyword>
<dbReference type="RefSeq" id="XP_025597444.1">
    <property type="nucleotide sequence ID" value="XM_025745357.1"/>
</dbReference>
<evidence type="ECO:0000256" key="4">
    <source>
        <dbReference type="ARBA" id="ARBA00023015"/>
    </source>
</evidence>
<feature type="compositionally biased region" description="Acidic residues" evidence="9">
    <location>
        <begin position="222"/>
        <end position="238"/>
    </location>
</feature>
<feature type="compositionally biased region" description="Pro residues" evidence="9">
    <location>
        <begin position="459"/>
        <end position="474"/>
    </location>
</feature>
<name>A0A316ZA75_9BASI</name>
<evidence type="ECO:0000256" key="8">
    <source>
        <dbReference type="PROSITE-ProRule" id="PRU00035"/>
    </source>
</evidence>
<dbReference type="InterPro" id="IPR018359">
    <property type="entry name" value="Bromodomain_CS"/>
</dbReference>
<evidence type="ECO:0000259" key="10">
    <source>
        <dbReference type="PROSITE" id="PS50014"/>
    </source>
</evidence>
<dbReference type="PANTHER" id="PTHR16062:SF19">
    <property type="entry name" value="PROTEIN POLYBROMO-1"/>
    <property type="match status" value="1"/>
</dbReference>
<dbReference type="PROSITE" id="PS00633">
    <property type="entry name" value="BROMODOMAIN_1"/>
    <property type="match status" value="1"/>
</dbReference>
<comment type="subcellular location">
    <subcellularLocation>
        <location evidence="1">Nucleus</location>
    </subcellularLocation>
</comment>
<evidence type="ECO:0000313" key="11">
    <source>
        <dbReference type="EMBL" id="PWN97165.1"/>
    </source>
</evidence>
<dbReference type="Gene3D" id="1.20.920.10">
    <property type="entry name" value="Bromodomain-like"/>
    <property type="match status" value="2"/>
</dbReference>
<feature type="region of interest" description="Disordered" evidence="9">
    <location>
        <begin position="400"/>
        <end position="435"/>
    </location>
</feature>
<feature type="domain" description="Bromo" evidence="10">
    <location>
        <begin position="93"/>
        <end position="163"/>
    </location>
</feature>
<feature type="compositionally biased region" description="Low complexity" evidence="9">
    <location>
        <begin position="525"/>
        <end position="565"/>
    </location>
</feature>
<dbReference type="OrthoDB" id="6017at2759"/>
<gene>
    <name evidence="11" type="ORF">FA09DRAFT_361449</name>
</gene>
<keyword evidence="6" id="KW-0804">Transcription</keyword>
<feature type="region of interest" description="Disordered" evidence="9">
    <location>
        <begin position="447"/>
        <end position="565"/>
    </location>
</feature>
<feature type="compositionally biased region" description="Acidic residues" evidence="9">
    <location>
        <begin position="811"/>
        <end position="845"/>
    </location>
</feature>
<keyword evidence="3" id="KW-0156">Chromatin regulator</keyword>
<evidence type="ECO:0000256" key="5">
    <source>
        <dbReference type="ARBA" id="ARBA00023117"/>
    </source>
</evidence>
<dbReference type="EMBL" id="KZ819296">
    <property type="protein sequence ID" value="PWN97165.1"/>
    <property type="molecule type" value="Genomic_DNA"/>
</dbReference>
<dbReference type="STRING" id="58919.A0A316ZA75"/>
<dbReference type="PRINTS" id="PR00503">
    <property type="entry name" value="BROMODOMAIN"/>
</dbReference>
<evidence type="ECO:0000256" key="6">
    <source>
        <dbReference type="ARBA" id="ARBA00023163"/>
    </source>
</evidence>
<dbReference type="InterPro" id="IPR037382">
    <property type="entry name" value="Rsc/polybromo"/>
</dbReference>
<proteinExistence type="predicted"/>
<organism evidence="11 12">
    <name type="scientific">Tilletiopsis washingtonensis</name>
    <dbReference type="NCBI Taxonomy" id="58919"/>
    <lineage>
        <taxon>Eukaryota</taxon>
        <taxon>Fungi</taxon>
        <taxon>Dikarya</taxon>
        <taxon>Basidiomycota</taxon>
        <taxon>Ustilaginomycotina</taxon>
        <taxon>Exobasidiomycetes</taxon>
        <taxon>Entylomatales</taxon>
        <taxon>Entylomatales incertae sedis</taxon>
        <taxon>Tilletiopsis</taxon>
    </lineage>
</organism>
<dbReference type="AlphaFoldDB" id="A0A316ZA75"/>
<dbReference type="SMART" id="SM00297">
    <property type="entry name" value="BROMO"/>
    <property type="match status" value="2"/>
</dbReference>
<feature type="domain" description="Bromo" evidence="10">
    <location>
        <begin position="301"/>
        <end position="371"/>
    </location>
</feature>
<dbReference type="Proteomes" id="UP000245946">
    <property type="component" value="Unassembled WGS sequence"/>
</dbReference>
<feature type="compositionally biased region" description="Low complexity" evidence="9">
    <location>
        <begin position="479"/>
        <end position="505"/>
    </location>
</feature>
<dbReference type="InterPro" id="IPR036427">
    <property type="entry name" value="Bromodomain-like_sf"/>
</dbReference>
<dbReference type="GO" id="GO:0003682">
    <property type="term" value="F:chromatin binding"/>
    <property type="evidence" value="ECO:0007669"/>
    <property type="project" value="TreeGrafter"/>
</dbReference>
<reference evidence="11 12" key="1">
    <citation type="journal article" date="2018" name="Mol. Biol. Evol.">
        <title>Broad Genomic Sampling Reveals a Smut Pathogenic Ancestry of the Fungal Clade Ustilaginomycotina.</title>
        <authorList>
            <person name="Kijpornyongpan T."/>
            <person name="Mondo S.J."/>
            <person name="Barry K."/>
            <person name="Sandor L."/>
            <person name="Lee J."/>
            <person name="Lipzen A."/>
            <person name="Pangilinan J."/>
            <person name="LaButti K."/>
            <person name="Hainaut M."/>
            <person name="Henrissat B."/>
            <person name="Grigoriev I.V."/>
            <person name="Spatafora J.W."/>
            <person name="Aime M.C."/>
        </authorList>
    </citation>
    <scope>NUCLEOTIDE SEQUENCE [LARGE SCALE GENOMIC DNA]</scope>
    <source>
        <strain evidence="11 12">MCA 4186</strain>
    </source>
</reference>
<accession>A0A316ZA75</accession>